<dbReference type="Gene3D" id="1.20.1510.10">
    <property type="entry name" value="Cation efflux protein transmembrane domain"/>
    <property type="match status" value="1"/>
</dbReference>
<dbReference type="Pfam" id="PF16916">
    <property type="entry name" value="ZT_dimer"/>
    <property type="match status" value="1"/>
</dbReference>
<keyword evidence="6 7" id="KW-0472">Membrane</keyword>
<feature type="transmembrane region" description="Helical" evidence="7">
    <location>
        <begin position="190"/>
        <end position="209"/>
    </location>
</feature>
<dbReference type="InterPro" id="IPR027470">
    <property type="entry name" value="Cation_efflux_CTD"/>
</dbReference>
<keyword evidence="11" id="KW-1185">Reference proteome</keyword>
<feature type="domain" description="Cation efflux protein transmembrane" evidence="8">
    <location>
        <begin position="24"/>
        <end position="216"/>
    </location>
</feature>
<reference evidence="10 11" key="1">
    <citation type="journal article" date="2016" name="Appl. Environ. Microbiol.">
        <title>Function and Phylogeny of Bacterial Butyryl Coenzyme A:Acetate Transferases and Their Diversity in the Proximal Colon of Swine.</title>
        <authorList>
            <person name="Trachsel J."/>
            <person name="Bayles D.O."/>
            <person name="Looft T."/>
            <person name="Levine U.Y."/>
            <person name="Allen H.K."/>
        </authorList>
    </citation>
    <scope>NUCLEOTIDE SEQUENCE [LARGE SCALE GENOMIC DNA]</scope>
    <source>
        <strain evidence="10 11">35-6-1</strain>
    </source>
</reference>
<comment type="subcellular location">
    <subcellularLocation>
        <location evidence="1">Membrane</location>
        <topology evidence="1">Multi-pass membrane protein</topology>
    </subcellularLocation>
</comment>
<dbReference type="AlphaFoldDB" id="A0A1U7M149"/>
<dbReference type="STRING" id="1465756.BIV18_07500"/>
<evidence type="ECO:0000256" key="4">
    <source>
        <dbReference type="ARBA" id="ARBA00022692"/>
    </source>
</evidence>
<dbReference type="InterPro" id="IPR002524">
    <property type="entry name" value="Cation_efflux"/>
</dbReference>
<dbReference type="InterPro" id="IPR050291">
    <property type="entry name" value="CDF_Transporter"/>
</dbReference>
<feature type="transmembrane region" description="Helical" evidence="7">
    <location>
        <begin position="164"/>
        <end position="184"/>
    </location>
</feature>
<dbReference type="PANTHER" id="PTHR43840:SF50">
    <property type="entry name" value="MANGANESE EFFLUX SYSTEM PROTEIN MNES"/>
    <property type="match status" value="1"/>
</dbReference>
<organism evidence="10 11">
    <name type="scientific">Peptoniphilus porci</name>
    <dbReference type="NCBI Taxonomy" id="2652280"/>
    <lineage>
        <taxon>Bacteria</taxon>
        <taxon>Bacillati</taxon>
        <taxon>Bacillota</taxon>
        <taxon>Tissierellia</taxon>
        <taxon>Tissierellales</taxon>
        <taxon>Peptoniphilaceae</taxon>
        <taxon>Peptoniphilus</taxon>
    </lineage>
</organism>
<evidence type="ECO:0000256" key="3">
    <source>
        <dbReference type="ARBA" id="ARBA00022448"/>
    </source>
</evidence>
<evidence type="ECO:0000256" key="5">
    <source>
        <dbReference type="ARBA" id="ARBA00022989"/>
    </source>
</evidence>
<dbReference type="Pfam" id="PF01545">
    <property type="entry name" value="Cation_efflux"/>
    <property type="match status" value="1"/>
</dbReference>
<dbReference type="InterPro" id="IPR036837">
    <property type="entry name" value="Cation_efflux_CTD_sf"/>
</dbReference>
<proteinExistence type="inferred from homology"/>
<evidence type="ECO:0000256" key="7">
    <source>
        <dbReference type="SAM" id="Phobius"/>
    </source>
</evidence>
<dbReference type="Gene3D" id="3.30.70.1350">
    <property type="entry name" value="Cation efflux protein, cytoplasmic domain"/>
    <property type="match status" value="1"/>
</dbReference>
<keyword evidence="4 7" id="KW-0812">Transmembrane</keyword>
<dbReference type="FunFam" id="1.20.1510.10:FF:000006">
    <property type="entry name" value="Divalent cation efflux transporter"/>
    <property type="match status" value="1"/>
</dbReference>
<dbReference type="NCBIfam" id="TIGR01297">
    <property type="entry name" value="CDF"/>
    <property type="match status" value="1"/>
</dbReference>
<dbReference type="InterPro" id="IPR058533">
    <property type="entry name" value="Cation_efflux_TM"/>
</dbReference>
<sequence length="377" mass="41928">MSQESYDISNILKNRGKAIIKTSIIAILINVFLAIFKTILGLFVNSIALILDAVNNLSDALSSVVTIIGEKIASKAPDKKHPMGYGRIEYISSMIIAALVLYAGITSLVESVKKILNPSPASYTILSIVVIGLAVVVKFMLGNYVKEQGKKINSTALIASGSDALFDAILSFSVFLSAIIFTIWGISLEAYIGIIISIFMIKAGIEIMLSTVDDLIGHRADHEMVERIKELVSEEEQVLGVYDLALFNYGPNKYYSSLHVELPDKMQVDEVDMLTRKLQHKIYKKTGVILIALGVYSFNTKDKKATEIRKTVEKKILSHDWALQVHGFYCDIDKNSLRFDVVLSFDIKIEDALKIINKEVKGLYPDYKIQIVPDLDL</sequence>
<dbReference type="Proteomes" id="UP000187166">
    <property type="component" value="Unassembled WGS sequence"/>
</dbReference>
<dbReference type="GO" id="GO:0016020">
    <property type="term" value="C:membrane"/>
    <property type="evidence" value="ECO:0007669"/>
    <property type="project" value="UniProtKB-SubCell"/>
</dbReference>
<feature type="domain" description="Cation efflux protein cytoplasmic" evidence="9">
    <location>
        <begin position="221"/>
        <end position="287"/>
    </location>
</feature>
<dbReference type="EMBL" id="MJIH01000001">
    <property type="protein sequence ID" value="OLR65363.1"/>
    <property type="molecule type" value="Genomic_DNA"/>
</dbReference>
<evidence type="ECO:0000259" key="8">
    <source>
        <dbReference type="Pfam" id="PF01545"/>
    </source>
</evidence>
<accession>A0A1U7M149</accession>
<keyword evidence="3" id="KW-0813">Transport</keyword>
<comment type="caution">
    <text evidence="10">The sequence shown here is derived from an EMBL/GenBank/DDBJ whole genome shotgun (WGS) entry which is preliminary data.</text>
</comment>
<feature type="transmembrane region" description="Helical" evidence="7">
    <location>
        <begin position="90"/>
        <end position="109"/>
    </location>
</feature>
<evidence type="ECO:0000256" key="2">
    <source>
        <dbReference type="ARBA" id="ARBA00008114"/>
    </source>
</evidence>
<evidence type="ECO:0000259" key="9">
    <source>
        <dbReference type="Pfam" id="PF16916"/>
    </source>
</evidence>
<evidence type="ECO:0000256" key="6">
    <source>
        <dbReference type="ARBA" id="ARBA00023136"/>
    </source>
</evidence>
<evidence type="ECO:0000313" key="10">
    <source>
        <dbReference type="EMBL" id="OLR65363.1"/>
    </source>
</evidence>
<name>A0A1U7M149_9FIRM</name>
<dbReference type="SUPFAM" id="SSF161111">
    <property type="entry name" value="Cation efflux protein transmembrane domain-like"/>
    <property type="match status" value="1"/>
</dbReference>
<dbReference type="InterPro" id="IPR027469">
    <property type="entry name" value="Cation_efflux_TMD_sf"/>
</dbReference>
<feature type="transmembrane region" description="Helical" evidence="7">
    <location>
        <begin position="18"/>
        <end position="36"/>
    </location>
</feature>
<dbReference type="SUPFAM" id="SSF160240">
    <property type="entry name" value="Cation efflux protein cytoplasmic domain-like"/>
    <property type="match status" value="1"/>
</dbReference>
<dbReference type="GO" id="GO:0008324">
    <property type="term" value="F:monoatomic cation transmembrane transporter activity"/>
    <property type="evidence" value="ECO:0007669"/>
    <property type="project" value="InterPro"/>
</dbReference>
<evidence type="ECO:0000313" key="11">
    <source>
        <dbReference type="Proteomes" id="UP000187166"/>
    </source>
</evidence>
<gene>
    <name evidence="10" type="ORF">BIV18_07500</name>
</gene>
<keyword evidence="5 7" id="KW-1133">Transmembrane helix</keyword>
<comment type="similarity">
    <text evidence="2">Belongs to the cation diffusion facilitator (CDF) transporter (TC 2.A.4) family.</text>
</comment>
<dbReference type="PANTHER" id="PTHR43840">
    <property type="entry name" value="MITOCHONDRIAL METAL TRANSPORTER 1-RELATED"/>
    <property type="match status" value="1"/>
</dbReference>
<feature type="transmembrane region" description="Helical" evidence="7">
    <location>
        <begin position="121"/>
        <end position="144"/>
    </location>
</feature>
<evidence type="ECO:0000256" key="1">
    <source>
        <dbReference type="ARBA" id="ARBA00004141"/>
    </source>
</evidence>
<protein>
    <submittedName>
        <fullName evidence="10">Cation diffusion facilitator family transporter</fullName>
    </submittedName>
</protein>